<reference evidence="2 3" key="1">
    <citation type="submission" date="2019-08" db="EMBL/GenBank/DDBJ databases">
        <authorList>
            <person name="Peeters C."/>
        </authorList>
    </citation>
    <scope>NUCLEOTIDE SEQUENCE [LARGE SCALE GENOMIC DNA]</scope>
    <source>
        <strain evidence="2 3">LMG 31010</strain>
    </source>
</reference>
<keyword evidence="1" id="KW-1133">Transmembrane helix</keyword>
<evidence type="ECO:0000256" key="1">
    <source>
        <dbReference type="SAM" id="Phobius"/>
    </source>
</evidence>
<accession>A0A5E4SKY3</accession>
<sequence>MMVTVRTIVGALVPMSVAVGAAGFLIPPPKVRADKDHDVRTTLIAGAAVLSALSLLILLGTHLR</sequence>
<keyword evidence="1" id="KW-0812">Transmembrane</keyword>
<evidence type="ECO:0000313" key="3">
    <source>
        <dbReference type="Proteomes" id="UP000343335"/>
    </source>
</evidence>
<feature type="transmembrane region" description="Helical" evidence="1">
    <location>
        <begin position="7"/>
        <end position="27"/>
    </location>
</feature>
<name>A0A5E4SKY3_9BURK</name>
<dbReference type="AlphaFoldDB" id="A0A5E4SKY3"/>
<keyword evidence="1" id="KW-0472">Membrane</keyword>
<feature type="transmembrane region" description="Helical" evidence="1">
    <location>
        <begin position="39"/>
        <end position="59"/>
    </location>
</feature>
<dbReference type="Proteomes" id="UP000343335">
    <property type="component" value="Unassembled WGS sequence"/>
</dbReference>
<evidence type="ECO:0000313" key="2">
    <source>
        <dbReference type="EMBL" id="VVD74938.1"/>
    </source>
</evidence>
<proteinExistence type="predicted"/>
<gene>
    <name evidence="2" type="ORF">PCO31010_00825</name>
</gene>
<protein>
    <recommendedName>
        <fullName evidence="4">Transmembrane protein</fullName>
    </recommendedName>
</protein>
<evidence type="ECO:0008006" key="4">
    <source>
        <dbReference type="Google" id="ProtNLM"/>
    </source>
</evidence>
<organism evidence="2 3">
    <name type="scientific">Pandoraea commovens</name>
    <dbReference type="NCBI Taxonomy" id="2508289"/>
    <lineage>
        <taxon>Bacteria</taxon>
        <taxon>Pseudomonadati</taxon>
        <taxon>Pseudomonadota</taxon>
        <taxon>Betaproteobacteria</taxon>
        <taxon>Burkholderiales</taxon>
        <taxon>Burkholderiaceae</taxon>
        <taxon>Pandoraea</taxon>
    </lineage>
</organism>
<dbReference type="EMBL" id="CABPSA010000001">
    <property type="protein sequence ID" value="VVD74938.1"/>
    <property type="molecule type" value="Genomic_DNA"/>
</dbReference>